<name>A0ABS7NYF6_9NOCA</name>
<dbReference type="RefSeq" id="WP_222682405.1">
    <property type="nucleotide sequence ID" value="NZ_JABUBT010000002.1"/>
</dbReference>
<evidence type="ECO:0000313" key="1">
    <source>
        <dbReference type="EMBL" id="MBY6365160.1"/>
    </source>
</evidence>
<comment type="caution">
    <text evidence="1">The sequence shown here is derived from an EMBL/GenBank/DDBJ whole genome shotgun (WGS) entry which is preliminary data.</text>
</comment>
<dbReference type="Gene3D" id="3.30.450.40">
    <property type="match status" value="1"/>
</dbReference>
<evidence type="ECO:0008006" key="3">
    <source>
        <dbReference type="Google" id="ProtNLM"/>
    </source>
</evidence>
<dbReference type="EMBL" id="JABUBU010000001">
    <property type="protein sequence ID" value="MBY6365160.1"/>
    <property type="molecule type" value="Genomic_DNA"/>
</dbReference>
<dbReference type="SUPFAM" id="SSF55781">
    <property type="entry name" value="GAF domain-like"/>
    <property type="match status" value="1"/>
</dbReference>
<dbReference type="Proteomes" id="UP000825228">
    <property type="component" value="Unassembled WGS sequence"/>
</dbReference>
<evidence type="ECO:0000313" key="2">
    <source>
        <dbReference type="Proteomes" id="UP000825228"/>
    </source>
</evidence>
<organism evidence="1 2">
    <name type="scientific">Rhodococcoides corynebacterioides</name>
    <dbReference type="NCBI Taxonomy" id="53972"/>
    <lineage>
        <taxon>Bacteria</taxon>
        <taxon>Bacillati</taxon>
        <taxon>Actinomycetota</taxon>
        <taxon>Actinomycetes</taxon>
        <taxon>Mycobacteriales</taxon>
        <taxon>Nocardiaceae</taxon>
        <taxon>Rhodococcoides</taxon>
    </lineage>
</organism>
<accession>A0ABS7NYF6</accession>
<keyword evidence="2" id="KW-1185">Reference proteome</keyword>
<sequence>MRDARGAFDGVTAIEWVDVCVDLAAADGAALVVAAEDHPDTHQVVHATDGIAVQAADLGYILGCGPHIEAMSTSNACAVDVDDAADRGRWPLLVDELAVSGIGWVQAHPLGDHRAPLGTLQLYRRTRSPHRLSGDDRATHTMIAQLARMLGTGIVAAGVAADMLIRRHQDSEAVNIAIGILAARHGCTVAVASAMLRAGAYSRGHGSAGEAHRVIDSINSVDP</sequence>
<protein>
    <recommendedName>
        <fullName evidence="3">ANTAR domain-containing protein</fullName>
    </recommendedName>
</protein>
<proteinExistence type="predicted"/>
<dbReference type="InterPro" id="IPR029016">
    <property type="entry name" value="GAF-like_dom_sf"/>
</dbReference>
<reference evidence="1 2" key="1">
    <citation type="submission" date="2020-06" db="EMBL/GenBank/DDBJ databases">
        <title>Taxonomy, biology and ecology of Rhodococcus bacteria occurring in California pistachio and other woody hosts as revealed by genome sequence analyses.</title>
        <authorList>
            <person name="Gai Y."/>
            <person name="Riely B."/>
        </authorList>
    </citation>
    <scope>NUCLEOTIDE SEQUENCE [LARGE SCALE GENOMIC DNA]</scope>
    <source>
        <strain evidence="1 2">BP-281</strain>
    </source>
</reference>
<gene>
    <name evidence="1" type="ORF">HQ603_00170</name>
</gene>